<dbReference type="PROSITE" id="PS51318">
    <property type="entry name" value="TAT"/>
    <property type="match status" value="1"/>
</dbReference>
<proteinExistence type="predicted"/>
<dbReference type="RefSeq" id="WP_118905500.1">
    <property type="nucleotide sequence ID" value="NZ_QWFA01000175.1"/>
</dbReference>
<sequence>MSTKRVARRLLVLTATAATGTGALSGPAVASTNILAAGNAAHDTTMINKDREIAAVGVTAYSSGVGRGLVQLPVNSPQNRGGGGSLLFSDRALKTDVTAVVWER</sequence>
<dbReference type="Proteomes" id="UP000285596">
    <property type="component" value="Unassembled WGS sequence"/>
</dbReference>
<comment type="caution">
    <text evidence="2">The sequence shown here is derived from an EMBL/GenBank/DDBJ whole genome shotgun (WGS) entry which is preliminary data.</text>
</comment>
<dbReference type="InterPro" id="IPR006311">
    <property type="entry name" value="TAT_signal"/>
</dbReference>
<feature type="signal peptide" evidence="1">
    <location>
        <begin position="1"/>
        <end position="30"/>
    </location>
</feature>
<dbReference type="AlphaFoldDB" id="A0A423UTF2"/>
<organism evidence="2 3">
    <name type="scientific">Streptomyces globisporus</name>
    <dbReference type="NCBI Taxonomy" id="1908"/>
    <lineage>
        <taxon>Bacteria</taxon>
        <taxon>Bacillati</taxon>
        <taxon>Actinomycetota</taxon>
        <taxon>Actinomycetes</taxon>
        <taxon>Kitasatosporales</taxon>
        <taxon>Streptomycetaceae</taxon>
        <taxon>Streptomyces</taxon>
    </lineage>
</organism>
<dbReference type="EMBL" id="QWFA01000175">
    <property type="protein sequence ID" value="ROV65627.1"/>
    <property type="molecule type" value="Genomic_DNA"/>
</dbReference>
<evidence type="ECO:0000313" key="2">
    <source>
        <dbReference type="EMBL" id="ROV65627.1"/>
    </source>
</evidence>
<name>A0A423UTF2_STRGL</name>
<evidence type="ECO:0000313" key="3">
    <source>
        <dbReference type="Proteomes" id="UP000285596"/>
    </source>
</evidence>
<feature type="chain" id="PRO_5019182411" evidence="1">
    <location>
        <begin position="31"/>
        <end position="104"/>
    </location>
</feature>
<gene>
    <name evidence="2" type="ORF">D3105_26355</name>
</gene>
<protein>
    <submittedName>
        <fullName evidence="2">Uncharacterized protein</fullName>
    </submittedName>
</protein>
<evidence type="ECO:0000256" key="1">
    <source>
        <dbReference type="SAM" id="SignalP"/>
    </source>
</evidence>
<accession>A0A423UTF2</accession>
<reference evidence="2 3" key="1">
    <citation type="submission" date="2018-08" db="EMBL/GenBank/DDBJ databases">
        <title>Streptomyces globisporus 1912-4Crt, whole genome shotgun sequence.</title>
        <authorList>
            <person name="Matselyukh B."/>
        </authorList>
    </citation>
    <scope>NUCLEOTIDE SEQUENCE [LARGE SCALE GENOMIC DNA]</scope>
    <source>
        <strain evidence="2 3">1912-4Crt</strain>
    </source>
</reference>
<keyword evidence="1" id="KW-0732">Signal</keyword>